<gene>
    <name evidence="3" type="ORF">GH808_07660</name>
</gene>
<dbReference type="Proteomes" id="UP000603234">
    <property type="component" value="Unassembled WGS sequence"/>
</dbReference>
<proteinExistence type="predicted"/>
<dbReference type="EMBL" id="WJBC01000009">
    <property type="protein sequence ID" value="MBC3804307.1"/>
    <property type="molecule type" value="Genomic_DNA"/>
</dbReference>
<evidence type="ECO:0000313" key="3">
    <source>
        <dbReference type="EMBL" id="MBC3804307.1"/>
    </source>
</evidence>
<comment type="caution">
    <text evidence="3">The sequence shown here is derived from an EMBL/GenBank/DDBJ whole genome shotgun (WGS) entry which is preliminary data.</text>
</comment>
<evidence type="ECO:0000259" key="1">
    <source>
        <dbReference type="Pfam" id="PF08874"/>
    </source>
</evidence>
<dbReference type="InterPro" id="IPR022123">
    <property type="entry name" value="DUF3658"/>
</dbReference>
<dbReference type="Pfam" id="PF12395">
    <property type="entry name" value="DUF3658"/>
    <property type="match status" value="1"/>
</dbReference>
<dbReference type="InterPro" id="IPR014973">
    <property type="entry name" value="DUF1835"/>
</dbReference>
<evidence type="ECO:0000259" key="2">
    <source>
        <dbReference type="Pfam" id="PF12395"/>
    </source>
</evidence>
<sequence length="306" mass="35058">MGEIISINENITRGEYMLEVVFNDSAKGAMTMAKKYGNEDVIRESIVPTGGEESQQQFEEECIGGSAEDVVCIGFNLDIGDIAHEIDGDERKHTFVKLFGSIDFNQEEIEEFFNYQRDDLEKLVSMAKNGTPIRIWKSNTPFSTCGYAYLCDVLRAIDCKISVVSFPKYTPTQENKVPAYVDWSSLHPSEFHRFLYLEREISLEEKWTQSDLWQKLKRENAALRALDKGRLVSVPEDFYDPIIIKNIPEGEFVMARLMGNILSKYPLGVSDGWYALRIKKMIDDTYLKVVGNRDTSHPYGKILRKT</sequence>
<evidence type="ECO:0000313" key="4">
    <source>
        <dbReference type="Proteomes" id="UP000603234"/>
    </source>
</evidence>
<feature type="domain" description="DUF1835" evidence="1">
    <location>
        <begin position="67"/>
        <end position="164"/>
    </location>
</feature>
<dbReference type="Pfam" id="PF08874">
    <property type="entry name" value="DUF1835"/>
    <property type="match status" value="1"/>
</dbReference>
<dbReference type="RefSeq" id="WP_186842194.1">
    <property type="nucleotide sequence ID" value="NZ_WJBC01000009.1"/>
</dbReference>
<protein>
    <submittedName>
        <fullName evidence="3">DUF1835 domain-containing protein</fullName>
    </submittedName>
</protein>
<name>A0ABR6WUL2_9FIRM</name>
<feature type="domain" description="DUF3658" evidence="2">
    <location>
        <begin position="195"/>
        <end position="295"/>
    </location>
</feature>
<reference evidence="3 4" key="1">
    <citation type="journal article" date="2020" name="mSystems">
        <title>Defining Genomic and Predicted Metabolic Features of the Acetobacterium Genus.</title>
        <authorList>
            <person name="Ross D.E."/>
            <person name="Marshall C.W."/>
            <person name="Gulliver D."/>
            <person name="May H.D."/>
            <person name="Norman R.S."/>
        </authorList>
    </citation>
    <scope>NUCLEOTIDE SEQUENCE [LARGE SCALE GENOMIC DNA]</scope>
    <source>
        <strain evidence="3 4">DSM 8238</strain>
    </source>
</reference>
<organism evidence="3 4">
    <name type="scientific">Acetobacterium fimetarium</name>
    <dbReference type="NCBI Taxonomy" id="52691"/>
    <lineage>
        <taxon>Bacteria</taxon>
        <taxon>Bacillati</taxon>
        <taxon>Bacillota</taxon>
        <taxon>Clostridia</taxon>
        <taxon>Eubacteriales</taxon>
        <taxon>Eubacteriaceae</taxon>
        <taxon>Acetobacterium</taxon>
    </lineage>
</organism>
<accession>A0ABR6WUL2</accession>
<keyword evidence="4" id="KW-1185">Reference proteome</keyword>